<organism evidence="1 2">
    <name type="scientific">Actinophytocola oryzae</name>
    <dbReference type="NCBI Taxonomy" id="502181"/>
    <lineage>
        <taxon>Bacteria</taxon>
        <taxon>Bacillati</taxon>
        <taxon>Actinomycetota</taxon>
        <taxon>Actinomycetes</taxon>
        <taxon>Pseudonocardiales</taxon>
        <taxon>Pseudonocardiaceae</taxon>
    </lineage>
</organism>
<dbReference type="Gene3D" id="1.10.287.1060">
    <property type="entry name" value="ESAT-6-like"/>
    <property type="match status" value="1"/>
</dbReference>
<dbReference type="OrthoDB" id="3697044at2"/>
<evidence type="ECO:0000313" key="1">
    <source>
        <dbReference type="EMBL" id="TDV55000.1"/>
    </source>
</evidence>
<dbReference type="InterPro" id="IPR036689">
    <property type="entry name" value="ESAT-6-like_sf"/>
</dbReference>
<dbReference type="SUPFAM" id="SSF140453">
    <property type="entry name" value="EsxAB dimer-like"/>
    <property type="match status" value="1"/>
</dbReference>
<dbReference type="Proteomes" id="UP000294927">
    <property type="component" value="Unassembled WGS sequence"/>
</dbReference>
<dbReference type="AlphaFoldDB" id="A0A4R7VXX1"/>
<reference evidence="1 2" key="1">
    <citation type="submission" date="2019-03" db="EMBL/GenBank/DDBJ databases">
        <title>Genomic Encyclopedia of Archaeal and Bacterial Type Strains, Phase II (KMG-II): from individual species to whole genera.</title>
        <authorList>
            <person name="Goeker M."/>
        </authorList>
    </citation>
    <scope>NUCLEOTIDE SEQUENCE [LARGE SCALE GENOMIC DNA]</scope>
    <source>
        <strain evidence="1 2">DSM 45499</strain>
    </source>
</reference>
<protein>
    <submittedName>
        <fullName evidence="1">Uncharacterized protein YukE</fullName>
    </submittedName>
</protein>
<keyword evidence="2" id="KW-1185">Reference proteome</keyword>
<dbReference type="RefSeq" id="WP_133902118.1">
    <property type="nucleotide sequence ID" value="NZ_SOCP01000003.1"/>
</dbReference>
<proteinExistence type="predicted"/>
<sequence>MTSGISAGTVTMNYGAVTGASQKLTQYSGEINNALQSLDTALGPVRETWYRSGSQSGVEAQAAESSLRTSLVGMADIINRIGALLGNSAVEAADLDRSLGNNFRNQGSAAPTAYA</sequence>
<accession>A0A4R7VXX1</accession>
<name>A0A4R7VXX1_9PSEU</name>
<dbReference type="EMBL" id="SOCP01000003">
    <property type="protein sequence ID" value="TDV55000.1"/>
    <property type="molecule type" value="Genomic_DNA"/>
</dbReference>
<comment type="caution">
    <text evidence="1">The sequence shown here is derived from an EMBL/GenBank/DDBJ whole genome shotgun (WGS) entry which is preliminary data.</text>
</comment>
<evidence type="ECO:0000313" key="2">
    <source>
        <dbReference type="Proteomes" id="UP000294927"/>
    </source>
</evidence>
<gene>
    <name evidence="1" type="ORF">CLV71_103241</name>
</gene>